<name>E4U0W4_SULKY</name>
<dbReference type="HOGENOM" id="CLU_2959156_0_0_7"/>
<keyword evidence="2" id="KW-1185">Reference proteome</keyword>
<reference evidence="1 2" key="1">
    <citation type="journal article" date="2012" name="Stand. Genomic Sci.">
        <title>Complete genome sequence of the sulfur compounds oxidizing chemolithoautotroph Sulfuricurvum kujiense type strain (YK-1(T)).</title>
        <authorList>
            <person name="Han C."/>
            <person name="Kotsyurbenko O."/>
            <person name="Chertkov O."/>
            <person name="Held B."/>
            <person name="Lapidus A."/>
            <person name="Nolan M."/>
            <person name="Lucas S."/>
            <person name="Hammon N."/>
            <person name="Deshpande S."/>
            <person name="Cheng J.F."/>
            <person name="Tapia R."/>
            <person name="Goodwin L.A."/>
            <person name="Pitluck S."/>
            <person name="Liolios K."/>
            <person name="Pagani I."/>
            <person name="Ivanova N."/>
            <person name="Mavromatis K."/>
            <person name="Mikhailova N."/>
            <person name="Pati A."/>
            <person name="Chen A."/>
            <person name="Palaniappan K."/>
            <person name="Land M."/>
            <person name="Hauser L."/>
            <person name="Chang Y.J."/>
            <person name="Jeffries C.D."/>
            <person name="Brambilla E.M."/>
            <person name="Rohde M."/>
            <person name="Spring S."/>
            <person name="Sikorski J."/>
            <person name="Goker M."/>
            <person name="Woyke T."/>
            <person name="Bristow J."/>
            <person name="Eisen J.A."/>
            <person name="Markowitz V."/>
            <person name="Hugenholtz P."/>
            <person name="Kyrpides N.C."/>
            <person name="Klenk H.P."/>
            <person name="Detter J.C."/>
        </authorList>
    </citation>
    <scope>NUCLEOTIDE SEQUENCE [LARGE SCALE GENOMIC DNA]</scope>
    <source>
        <strain evidence="2">ATCC BAA-921 / DSM 16994 / JCM 11577 / YK-1</strain>
    </source>
</reference>
<gene>
    <name evidence="1" type="ordered locus">Sulku_1705</name>
</gene>
<sequence length="59" mass="7253">MSTRKMKYTYSKSQKSELSYTKIRRKLHKRIGRKFNRSIDNIIKIMKKRKYENLLEGDL</sequence>
<proteinExistence type="predicted"/>
<dbReference type="AlphaFoldDB" id="E4U0W4"/>
<protein>
    <submittedName>
        <fullName evidence="1">Uncharacterized protein</fullName>
    </submittedName>
</protein>
<evidence type="ECO:0000313" key="2">
    <source>
        <dbReference type="Proteomes" id="UP000008721"/>
    </source>
</evidence>
<evidence type="ECO:0000313" key="1">
    <source>
        <dbReference type="EMBL" id="ADR34366.1"/>
    </source>
</evidence>
<dbReference type="EMBL" id="CP002355">
    <property type="protein sequence ID" value="ADR34366.1"/>
    <property type="molecule type" value="Genomic_DNA"/>
</dbReference>
<dbReference type="KEGG" id="sku:Sulku_1705"/>
<dbReference type="Proteomes" id="UP000008721">
    <property type="component" value="Chromosome"/>
</dbReference>
<organism evidence="1 2">
    <name type="scientific">Sulfuricurvum kujiense (strain ATCC BAA-921 / DSM 16994 / JCM 11577 / YK-1)</name>
    <dbReference type="NCBI Taxonomy" id="709032"/>
    <lineage>
        <taxon>Bacteria</taxon>
        <taxon>Pseudomonadati</taxon>
        <taxon>Campylobacterota</taxon>
        <taxon>Epsilonproteobacteria</taxon>
        <taxon>Campylobacterales</taxon>
        <taxon>Sulfurimonadaceae</taxon>
        <taxon>Sulfuricurvum</taxon>
    </lineage>
</organism>
<accession>E4U0W4</accession>